<dbReference type="GO" id="GO:0005524">
    <property type="term" value="F:ATP binding"/>
    <property type="evidence" value="ECO:0007669"/>
    <property type="project" value="UniProtKB-KW"/>
</dbReference>
<dbReference type="InterPro" id="IPR027417">
    <property type="entry name" value="P-loop_NTPase"/>
</dbReference>
<keyword evidence="3" id="KW-0547">Nucleotide-binding</keyword>
<dbReference type="Proteomes" id="UP000461948">
    <property type="component" value="Unassembled WGS sequence"/>
</dbReference>
<keyword evidence="3" id="KW-0067">ATP-binding</keyword>
<dbReference type="PANTHER" id="PTHR42781">
    <property type="entry name" value="SPERMIDINE/PUTRESCINE IMPORT ATP-BINDING PROTEIN POTA"/>
    <property type="match status" value="1"/>
</dbReference>
<reference evidence="3 4" key="1">
    <citation type="submission" date="2019-11" db="EMBL/GenBank/DDBJ databases">
        <title>Draft Genome Sequence of Plant Growth-Promoting Rhizosphere-Associated Bacteria.</title>
        <authorList>
            <person name="Vasilyev I.Y."/>
            <person name="Radchenko V."/>
            <person name="Ilnitskaya E.V."/>
        </authorList>
    </citation>
    <scope>NUCLEOTIDE SEQUENCE [LARGE SCALE GENOMIC DNA]</scope>
    <source>
        <strain evidence="3 4">VRA_MhP_f</strain>
    </source>
</reference>
<sequence length="96" mass="10641">MNEAVNVTLRHCSRRFNQQVALHPLDLQVHAGETLVLLGPSGCGKTTLLRIISGLDSSDPPGEIWFDKRNVTALPIEKRNVGMVFQNYALFPTLNV</sequence>
<proteinExistence type="predicted"/>
<organism evidence="3 4">
    <name type="scientific">Enterobacter agglomerans</name>
    <name type="common">Erwinia herbicola</name>
    <name type="synonym">Pantoea agglomerans</name>
    <dbReference type="NCBI Taxonomy" id="549"/>
    <lineage>
        <taxon>Bacteria</taxon>
        <taxon>Pseudomonadati</taxon>
        <taxon>Pseudomonadota</taxon>
        <taxon>Gammaproteobacteria</taxon>
        <taxon>Enterobacterales</taxon>
        <taxon>Erwiniaceae</taxon>
        <taxon>Pantoea</taxon>
        <taxon>Pantoea agglomerans group</taxon>
    </lineage>
</organism>
<comment type="caution">
    <text evidence="3">The sequence shown here is derived from an EMBL/GenBank/DDBJ whole genome shotgun (WGS) entry which is preliminary data.</text>
</comment>
<keyword evidence="1" id="KW-0813">Transport</keyword>
<protein>
    <submittedName>
        <fullName evidence="3">ATP-binding cassette domain-containing protein</fullName>
    </submittedName>
</protein>
<dbReference type="InterPro" id="IPR050093">
    <property type="entry name" value="ABC_SmlMolc_Importer"/>
</dbReference>
<feature type="non-terminal residue" evidence="3">
    <location>
        <position position="96"/>
    </location>
</feature>
<dbReference type="Gene3D" id="3.40.50.300">
    <property type="entry name" value="P-loop containing nucleotide triphosphate hydrolases"/>
    <property type="match status" value="1"/>
</dbReference>
<dbReference type="AlphaFoldDB" id="A0A7X2SXF1"/>
<dbReference type="PANTHER" id="PTHR42781:SF4">
    <property type="entry name" value="SPERMIDINE_PUTRESCINE IMPORT ATP-BINDING PROTEIN POTA"/>
    <property type="match status" value="1"/>
</dbReference>
<accession>A0A7X2SXF1</accession>
<evidence type="ECO:0000313" key="3">
    <source>
        <dbReference type="EMBL" id="MSE17074.1"/>
    </source>
</evidence>
<dbReference type="SUPFAM" id="SSF52540">
    <property type="entry name" value="P-loop containing nucleoside triphosphate hydrolases"/>
    <property type="match status" value="1"/>
</dbReference>
<evidence type="ECO:0000259" key="2">
    <source>
        <dbReference type="Pfam" id="PF00005"/>
    </source>
</evidence>
<dbReference type="Pfam" id="PF00005">
    <property type="entry name" value="ABC_tran"/>
    <property type="match status" value="1"/>
</dbReference>
<gene>
    <name evidence="3" type="ORF">GKC49_18750</name>
</gene>
<dbReference type="InterPro" id="IPR003439">
    <property type="entry name" value="ABC_transporter-like_ATP-bd"/>
</dbReference>
<evidence type="ECO:0000313" key="4">
    <source>
        <dbReference type="Proteomes" id="UP000461948"/>
    </source>
</evidence>
<dbReference type="EMBL" id="WKLC01000982">
    <property type="protein sequence ID" value="MSE17074.1"/>
    <property type="molecule type" value="Genomic_DNA"/>
</dbReference>
<dbReference type="GO" id="GO:0016887">
    <property type="term" value="F:ATP hydrolysis activity"/>
    <property type="evidence" value="ECO:0007669"/>
    <property type="project" value="InterPro"/>
</dbReference>
<feature type="domain" description="ABC transporter" evidence="2">
    <location>
        <begin position="22"/>
        <end position="95"/>
    </location>
</feature>
<evidence type="ECO:0000256" key="1">
    <source>
        <dbReference type="ARBA" id="ARBA00022448"/>
    </source>
</evidence>
<name>A0A7X2SXF1_ENTAG</name>